<dbReference type="InterPro" id="IPR040223">
    <property type="entry name" value="PAR_bZIP"/>
</dbReference>
<dbReference type="Proteomes" id="UP000035681">
    <property type="component" value="Unplaced"/>
</dbReference>
<evidence type="ECO:0000256" key="7">
    <source>
        <dbReference type="SAM" id="Coils"/>
    </source>
</evidence>
<dbReference type="SUPFAM" id="SSF57959">
    <property type="entry name" value="Leucine zipper domain"/>
    <property type="match status" value="1"/>
</dbReference>
<dbReference type="GO" id="GO:0000978">
    <property type="term" value="F:RNA polymerase II cis-regulatory region sequence-specific DNA binding"/>
    <property type="evidence" value="ECO:0007669"/>
    <property type="project" value="TreeGrafter"/>
</dbReference>
<dbReference type="SMART" id="SM00338">
    <property type="entry name" value="BRLZ"/>
    <property type="match status" value="1"/>
</dbReference>
<dbReference type="PROSITE" id="PS50217">
    <property type="entry name" value="BZIP"/>
    <property type="match status" value="1"/>
</dbReference>
<accession>A0AAF5D2G0</accession>
<evidence type="ECO:0000256" key="6">
    <source>
        <dbReference type="ARBA" id="ARBA00023242"/>
    </source>
</evidence>
<evidence type="ECO:0000256" key="5">
    <source>
        <dbReference type="ARBA" id="ARBA00023163"/>
    </source>
</evidence>
<proteinExistence type="inferred from homology"/>
<dbReference type="Gene3D" id="1.20.5.170">
    <property type="match status" value="1"/>
</dbReference>
<dbReference type="WBParaSite" id="TCONS_00004696.p1">
    <property type="protein sequence ID" value="TCONS_00004696.p1"/>
    <property type="gene ID" value="XLOC_002565"/>
</dbReference>
<organism evidence="9 10">
    <name type="scientific">Strongyloides stercoralis</name>
    <name type="common">Threadworm</name>
    <dbReference type="NCBI Taxonomy" id="6248"/>
    <lineage>
        <taxon>Eukaryota</taxon>
        <taxon>Metazoa</taxon>
        <taxon>Ecdysozoa</taxon>
        <taxon>Nematoda</taxon>
        <taxon>Chromadorea</taxon>
        <taxon>Rhabditida</taxon>
        <taxon>Tylenchina</taxon>
        <taxon>Panagrolaimomorpha</taxon>
        <taxon>Strongyloidoidea</taxon>
        <taxon>Strongyloididae</taxon>
        <taxon>Strongyloides</taxon>
    </lineage>
</organism>
<keyword evidence="3" id="KW-0805">Transcription regulation</keyword>
<dbReference type="FunFam" id="1.20.5.170:FF:000025">
    <property type="entry name" value="nuclear factor interleukin-3-regulated protein-like"/>
    <property type="match status" value="1"/>
</dbReference>
<dbReference type="InterPro" id="IPR004827">
    <property type="entry name" value="bZIP"/>
</dbReference>
<keyword evidence="6" id="KW-0539">Nucleus</keyword>
<dbReference type="CDD" id="cd14695">
    <property type="entry name" value="bZIP_HLF"/>
    <property type="match status" value="1"/>
</dbReference>
<comment type="similarity">
    <text evidence="2">Belongs to the bZIP family. NFIL3 subfamily.</text>
</comment>
<evidence type="ECO:0000256" key="1">
    <source>
        <dbReference type="ARBA" id="ARBA00004123"/>
    </source>
</evidence>
<keyword evidence="7" id="KW-0175">Coiled coil</keyword>
<evidence type="ECO:0000256" key="4">
    <source>
        <dbReference type="ARBA" id="ARBA00023125"/>
    </source>
</evidence>
<dbReference type="PANTHER" id="PTHR11988">
    <property type="entry name" value="THYROTROPH EMBRYONIC FACTOR RELATED"/>
    <property type="match status" value="1"/>
</dbReference>
<dbReference type="GO" id="GO:0000981">
    <property type="term" value="F:DNA-binding transcription factor activity, RNA polymerase II-specific"/>
    <property type="evidence" value="ECO:0007669"/>
    <property type="project" value="TreeGrafter"/>
</dbReference>
<protein>
    <submittedName>
        <fullName evidence="10">BZIP domain-containing protein</fullName>
    </submittedName>
</protein>
<keyword evidence="4" id="KW-0238">DNA-binding</keyword>
<keyword evidence="5" id="KW-0804">Transcription</keyword>
<dbReference type="InterPro" id="IPR046347">
    <property type="entry name" value="bZIP_sf"/>
</dbReference>
<dbReference type="AlphaFoldDB" id="A0AAF5D2G0"/>
<name>A0AAF5D2G0_STRER</name>
<keyword evidence="9" id="KW-1185">Reference proteome</keyword>
<evidence type="ECO:0000256" key="3">
    <source>
        <dbReference type="ARBA" id="ARBA00023015"/>
    </source>
</evidence>
<dbReference type="PANTHER" id="PTHR11988:SF27">
    <property type="entry name" value="GH27708P"/>
    <property type="match status" value="1"/>
</dbReference>
<reference evidence="10" key="1">
    <citation type="submission" date="2024-02" db="UniProtKB">
        <authorList>
            <consortium name="WormBaseParasite"/>
        </authorList>
    </citation>
    <scope>IDENTIFICATION</scope>
</reference>
<evidence type="ECO:0000256" key="2">
    <source>
        <dbReference type="ARBA" id="ARBA00006079"/>
    </source>
</evidence>
<evidence type="ECO:0000313" key="10">
    <source>
        <dbReference type="WBParaSite" id="TCONS_00004696.p1"/>
    </source>
</evidence>
<sequence length="240" mass="27799">MTSTLVPYKNTFLQKNDINNSPLYSFKQTIPNPLHFNTQYTITSSLYNLLALHNSNTKTSNICFLNSPNLDINHETIKSKNNYTSESSKIQFENKPLVVISSTSENDISDNYSSANSRRSSFSQNSPRKILNKNELSCEEISNNIKIKRLNYKGSIQKHKKCMIRDDAYWERRRRNNDAAKRSRDSRRKKEDEITIKAALLEQENITLKLELEKIKNQVEETKKLIVTKNTNDLSINCTV</sequence>
<dbReference type="GO" id="GO:0005634">
    <property type="term" value="C:nucleus"/>
    <property type="evidence" value="ECO:0007669"/>
    <property type="project" value="UniProtKB-SubCell"/>
</dbReference>
<dbReference type="Pfam" id="PF07716">
    <property type="entry name" value="bZIP_2"/>
    <property type="match status" value="1"/>
</dbReference>
<feature type="domain" description="BZIP" evidence="8">
    <location>
        <begin position="166"/>
        <end position="229"/>
    </location>
</feature>
<evidence type="ECO:0000259" key="8">
    <source>
        <dbReference type="PROSITE" id="PS50217"/>
    </source>
</evidence>
<feature type="coiled-coil region" evidence="7">
    <location>
        <begin position="198"/>
        <end position="232"/>
    </location>
</feature>
<evidence type="ECO:0000313" key="9">
    <source>
        <dbReference type="Proteomes" id="UP000035681"/>
    </source>
</evidence>
<comment type="subcellular location">
    <subcellularLocation>
        <location evidence="1">Nucleus</location>
    </subcellularLocation>
</comment>